<dbReference type="InterPro" id="IPR002800">
    <property type="entry name" value="Rv2949c-like"/>
</dbReference>
<geneLocation type="plastid" evidence="1"/>
<evidence type="ECO:0008006" key="2">
    <source>
        <dbReference type="Google" id="ProtNLM"/>
    </source>
</evidence>
<reference evidence="1" key="1">
    <citation type="journal article" date="2016" name="BMC Biol.">
        <title>Parallel evolution of highly conserved plastid genome architecture in red seaweeds and seed plants.</title>
        <authorList>
            <person name="Lee J."/>
            <person name="Cho C.H."/>
            <person name="Park S.I."/>
            <person name="Choi J.W."/>
            <person name="Song H.S."/>
            <person name="West J.A."/>
            <person name="Bhattacharya D."/>
            <person name="Yoon H.S."/>
        </authorList>
    </citation>
    <scope>NUCLEOTIDE SEQUENCE</scope>
</reference>
<dbReference type="RefSeq" id="YP_009296609.1">
    <property type="nucleotide sequence ID" value="NC_031172.1"/>
</dbReference>
<keyword evidence="1" id="KW-0934">Plastid</keyword>
<dbReference type="InterPro" id="IPR028978">
    <property type="entry name" value="Chorismate_lyase_/UTRA_dom_sf"/>
</dbReference>
<dbReference type="AlphaFoldDB" id="A0A1C9CBL3"/>
<dbReference type="Pfam" id="PF01947">
    <property type="entry name" value="Rv2949c-like"/>
    <property type="match status" value="1"/>
</dbReference>
<evidence type="ECO:0000313" key="1">
    <source>
        <dbReference type="EMBL" id="AOM65749.1"/>
    </source>
</evidence>
<dbReference type="Gene3D" id="3.40.1410.10">
    <property type="entry name" value="Chorismate lyase-like"/>
    <property type="match status" value="1"/>
</dbReference>
<name>A0A1C9CBL3_9FLOR</name>
<dbReference type="EMBL" id="KX284716">
    <property type="protein sequence ID" value="AOM65749.1"/>
    <property type="molecule type" value="Genomic_DNA"/>
</dbReference>
<accession>A0A1C9CBL3</accession>
<organism evidence="1">
    <name type="scientific">Apophlaea sinclairii</name>
    <dbReference type="NCBI Taxonomy" id="212746"/>
    <lineage>
        <taxon>Eukaryota</taxon>
        <taxon>Rhodophyta</taxon>
        <taxon>Florideophyceae</taxon>
        <taxon>Hildenbrandiophycidae</taxon>
        <taxon>Hildenbrandiales</taxon>
        <taxon>Hildenbrandiaceae</taxon>
        <taxon>Apophlaea</taxon>
    </lineage>
</organism>
<proteinExistence type="predicted"/>
<dbReference type="GeneID" id="29072985"/>
<gene>
    <name evidence="1" type="primary">ycf21</name>
    <name evidence="1" type="ORF">Apop_059</name>
</gene>
<protein>
    <recommendedName>
        <fullName evidence="2">Chorismate lyase</fullName>
    </recommendedName>
</protein>
<sequence>MNKYKGRYCLLWSNNNLRLNIRKVYRYLPTQSSLLLLSDGSFTKVLDSIVSQVTNTQIVNQRDTQSLYYNQEVIVNNINLKYRNKWLISKTGQKLLFATSLYKSIILEDLQLEIVTPIGKVLINSELNLYRNLYRISCFCSKWFEQKFGLQGYVWSRRYTLYHKHLPIIFVQEFFSPNLNKYSI</sequence>
<dbReference type="SUPFAM" id="SSF64288">
    <property type="entry name" value="Chorismate lyase-like"/>
    <property type="match status" value="1"/>
</dbReference>